<accession>A0A1R3HR58</accession>
<evidence type="ECO:0000313" key="2">
    <source>
        <dbReference type="Proteomes" id="UP000188268"/>
    </source>
</evidence>
<dbReference type="Proteomes" id="UP000188268">
    <property type="component" value="Unassembled WGS sequence"/>
</dbReference>
<keyword evidence="2" id="KW-1185">Reference proteome</keyword>
<organism evidence="1 2">
    <name type="scientific">Corchorus capsularis</name>
    <name type="common">Jute</name>
    <dbReference type="NCBI Taxonomy" id="210143"/>
    <lineage>
        <taxon>Eukaryota</taxon>
        <taxon>Viridiplantae</taxon>
        <taxon>Streptophyta</taxon>
        <taxon>Embryophyta</taxon>
        <taxon>Tracheophyta</taxon>
        <taxon>Spermatophyta</taxon>
        <taxon>Magnoliopsida</taxon>
        <taxon>eudicotyledons</taxon>
        <taxon>Gunneridae</taxon>
        <taxon>Pentapetalae</taxon>
        <taxon>rosids</taxon>
        <taxon>malvids</taxon>
        <taxon>Malvales</taxon>
        <taxon>Malvaceae</taxon>
        <taxon>Grewioideae</taxon>
        <taxon>Apeibeae</taxon>
        <taxon>Corchorus</taxon>
    </lineage>
</organism>
<comment type="caution">
    <text evidence="1">The sequence shown here is derived from an EMBL/GenBank/DDBJ whole genome shotgun (WGS) entry which is preliminary data.</text>
</comment>
<evidence type="ECO:0000313" key="1">
    <source>
        <dbReference type="EMBL" id="OMO72710.1"/>
    </source>
</evidence>
<reference evidence="1 2" key="1">
    <citation type="submission" date="2013-09" db="EMBL/GenBank/DDBJ databases">
        <title>Corchorus capsularis genome sequencing.</title>
        <authorList>
            <person name="Alam M."/>
            <person name="Haque M.S."/>
            <person name="Islam M.S."/>
            <person name="Emdad E.M."/>
            <person name="Islam M.M."/>
            <person name="Ahmed B."/>
            <person name="Halim A."/>
            <person name="Hossen Q.M.M."/>
            <person name="Hossain M.Z."/>
            <person name="Ahmed R."/>
            <person name="Khan M.M."/>
            <person name="Islam R."/>
            <person name="Rashid M.M."/>
            <person name="Khan S.A."/>
            <person name="Rahman M.S."/>
            <person name="Alam M."/>
        </authorList>
    </citation>
    <scope>NUCLEOTIDE SEQUENCE [LARGE SCALE GENOMIC DNA]</scope>
    <source>
        <strain evidence="2">cv. CVL-1</strain>
        <tissue evidence="1">Whole seedling</tissue>
    </source>
</reference>
<dbReference type="EMBL" id="AWWV01011396">
    <property type="protein sequence ID" value="OMO72710.1"/>
    <property type="molecule type" value="Genomic_DNA"/>
</dbReference>
<sequence>MALRPQWESNPRPFDPKSNALIHCAMRSDNEDSSACFIEVGKLKLATQSLKSTAKA</sequence>
<gene>
    <name evidence="1" type="ORF">CCACVL1_17641</name>
</gene>
<dbReference type="Gramene" id="OMO72710">
    <property type="protein sequence ID" value="OMO72710"/>
    <property type="gene ID" value="CCACVL1_17641"/>
</dbReference>
<protein>
    <submittedName>
        <fullName evidence="1">Uncharacterized protein</fullName>
    </submittedName>
</protein>
<dbReference type="AlphaFoldDB" id="A0A1R3HR58"/>
<name>A0A1R3HR58_COCAP</name>
<proteinExistence type="predicted"/>